<protein>
    <submittedName>
        <fullName evidence="2">Bifunctional DNA primase/polymerase</fullName>
    </submittedName>
</protein>
<evidence type="ECO:0000313" key="2">
    <source>
        <dbReference type="EMBL" id="MCM2372077.1"/>
    </source>
</evidence>
<organism evidence="2 3">
    <name type="scientific">Aporhodopirellula aestuarii</name>
    <dbReference type="NCBI Taxonomy" id="2950107"/>
    <lineage>
        <taxon>Bacteria</taxon>
        <taxon>Pseudomonadati</taxon>
        <taxon>Planctomycetota</taxon>
        <taxon>Planctomycetia</taxon>
        <taxon>Pirellulales</taxon>
        <taxon>Pirellulaceae</taxon>
        <taxon>Aporhodopirellula</taxon>
    </lineage>
</organism>
<dbReference type="RefSeq" id="WP_250929702.1">
    <property type="nucleotide sequence ID" value="NZ_JAMQBK010000039.1"/>
</dbReference>
<dbReference type="Proteomes" id="UP001202961">
    <property type="component" value="Unassembled WGS sequence"/>
</dbReference>
<dbReference type="EMBL" id="JAMQBK010000039">
    <property type="protein sequence ID" value="MCM2372077.1"/>
    <property type="molecule type" value="Genomic_DNA"/>
</dbReference>
<name>A0ABT0U5J5_9BACT</name>
<sequence length="270" mass="30690">MWLVNTRVIPSGEMLDEASGYLERRFSIIPLAPAADGDPKSGKKPLIPWKAFQSRRATQNEIDGWFTDTSHNLGIVTGRISGIVAVDCDDEHAVHWCQHHLADTPMMARTGSGCHLFYTHPGPVIRNGAKLHGLNLDLRADGGYVVAPPSRHHSGRRYEKLGDWSSPPPLFDPSWIIRRNDKPDRIIIDDRCDNDRIRIRARKYIGRMFSVSGQGGDRNLFRVACVLIQKFGLPFNIALDELRRWNQTNAEPSWNDSRLRYKLSEAMRLK</sequence>
<dbReference type="InterPro" id="IPR015330">
    <property type="entry name" value="DNA_primase/pol_bifunc_N"/>
</dbReference>
<evidence type="ECO:0000259" key="1">
    <source>
        <dbReference type="SMART" id="SM00943"/>
    </source>
</evidence>
<dbReference type="CDD" id="cd04859">
    <property type="entry name" value="Prim_Pol"/>
    <property type="match status" value="1"/>
</dbReference>
<reference evidence="2 3" key="1">
    <citation type="journal article" date="2022" name="Syst. Appl. Microbiol.">
        <title>Rhodopirellula aestuarii sp. nov., a novel member of the genus Rhodopirellula isolated from brackish sediments collected in the Tagus River estuary, Portugal.</title>
        <authorList>
            <person name="Vitorino I.R."/>
            <person name="Klimek D."/>
            <person name="Calusinska M."/>
            <person name="Lobo-da-Cunha A."/>
            <person name="Vasconcelos V."/>
            <person name="Lage O.M."/>
        </authorList>
    </citation>
    <scope>NUCLEOTIDE SEQUENCE [LARGE SCALE GENOMIC DNA]</scope>
    <source>
        <strain evidence="2 3">ICT_H3.1</strain>
    </source>
</reference>
<dbReference type="SUPFAM" id="SSF56747">
    <property type="entry name" value="Prim-pol domain"/>
    <property type="match status" value="1"/>
</dbReference>
<feature type="domain" description="DNA primase/polymerase bifunctional N-terminal" evidence="1">
    <location>
        <begin position="18"/>
        <end position="176"/>
    </location>
</feature>
<dbReference type="Gene3D" id="3.30.720.160">
    <property type="entry name" value="Bifunctional DNA primase/polymerase, N-terminal"/>
    <property type="match status" value="1"/>
</dbReference>
<keyword evidence="3" id="KW-1185">Reference proteome</keyword>
<gene>
    <name evidence="2" type="ORF">NB063_15840</name>
</gene>
<accession>A0ABT0U5J5</accession>
<dbReference type="Pfam" id="PF09250">
    <property type="entry name" value="Prim-Pol"/>
    <property type="match status" value="1"/>
</dbReference>
<evidence type="ECO:0000313" key="3">
    <source>
        <dbReference type="Proteomes" id="UP001202961"/>
    </source>
</evidence>
<dbReference type="SMART" id="SM00943">
    <property type="entry name" value="Prim-Pol"/>
    <property type="match status" value="1"/>
</dbReference>
<proteinExistence type="predicted"/>
<comment type="caution">
    <text evidence="2">The sequence shown here is derived from an EMBL/GenBank/DDBJ whole genome shotgun (WGS) entry which is preliminary data.</text>
</comment>